<feature type="region of interest" description="Disordered" evidence="4">
    <location>
        <begin position="166"/>
        <end position="189"/>
    </location>
</feature>
<dbReference type="PROSITE" id="PS00332">
    <property type="entry name" value="SOD_CU_ZN_2"/>
    <property type="match status" value="1"/>
</dbReference>
<comment type="function">
    <text evidence="2">Destroys radicals which are normally produced within the cells and which are toxic to biological systems. May play a role in favoring mycobacterial survival in phagocytes.</text>
</comment>
<evidence type="ECO:0000259" key="6">
    <source>
        <dbReference type="Pfam" id="PF00080"/>
    </source>
</evidence>
<feature type="signal peptide" evidence="5">
    <location>
        <begin position="1"/>
        <end position="24"/>
    </location>
</feature>
<dbReference type="GO" id="GO:0004784">
    <property type="term" value="F:superoxide dismutase activity"/>
    <property type="evidence" value="ECO:0007669"/>
    <property type="project" value="UniProtKB-EC"/>
</dbReference>
<name>A0A433XVJ5_9BACL</name>
<feature type="chain" id="PRO_5019534940" description="Superoxide dismutase [Cu-Zn]" evidence="5">
    <location>
        <begin position="25"/>
        <end position="189"/>
    </location>
</feature>
<dbReference type="CDD" id="cd00305">
    <property type="entry name" value="Cu-Zn_Superoxide_Dismutase"/>
    <property type="match status" value="1"/>
</dbReference>
<keyword evidence="8" id="KW-1185">Reference proteome</keyword>
<comment type="similarity">
    <text evidence="1 3">Belongs to the Cu-Zn superoxide dismutase family.</text>
</comment>
<sequence length="189" mass="19839">MKLRKSSLLTVIVLLFIATTGCEAQETFGKVTAAKDSPVSLQPITTDIINGKGEKIGTAKFTQLAKGVQIDVSASGLKPGLHGIHIHETGKCEIPDFKSAGSHFNPSEKEHGYDNPKGEHAGDLANLVADANGNAQAQFVLTTVTLQKGQSDSLIRTGGTALVIHEDPDDMHTDPSGNSGNRIGCAVIQ</sequence>
<dbReference type="PANTHER" id="PTHR10003">
    <property type="entry name" value="SUPEROXIDE DISMUTASE CU-ZN -RELATED"/>
    <property type="match status" value="1"/>
</dbReference>
<keyword evidence="3" id="KW-0862">Zinc</keyword>
<evidence type="ECO:0000256" key="4">
    <source>
        <dbReference type="SAM" id="MobiDB-lite"/>
    </source>
</evidence>
<evidence type="ECO:0000256" key="5">
    <source>
        <dbReference type="SAM" id="SignalP"/>
    </source>
</evidence>
<dbReference type="InterPro" id="IPR018152">
    <property type="entry name" value="SOD_Cu/Zn_BS"/>
</dbReference>
<evidence type="ECO:0000256" key="3">
    <source>
        <dbReference type="RuleBase" id="RU000393"/>
    </source>
</evidence>
<proteinExistence type="inferred from homology"/>
<evidence type="ECO:0000256" key="2">
    <source>
        <dbReference type="ARBA" id="ARBA00024900"/>
    </source>
</evidence>
<keyword evidence="3" id="KW-0186">Copper</keyword>
<dbReference type="InterPro" id="IPR001424">
    <property type="entry name" value="SOD_Cu_Zn_dom"/>
</dbReference>
<gene>
    <name evidence="7" type="ORF">EJP82_27180</name>
</gene>
<dbReference type="OrthoDB" id="9792957at2"/>
<dbReference type="PROSITE" id="PS51257">
    <property type="entry name" value="PROKAR_LIPOPROTEIN"/>
    <property type="match status" value="1"/>
</dbReference>
<dbReference type="InterPro" id="IPR036423">
    <property type="entry name" value="SOD-like_Cu/Zn_dom_sf"/>
</dbReference>
<dbReference type="Proteomes" id="UP000279446">
    <property type="component" value="Unassembled WGS sequence"/>
</dbReference>
<evidence type="ECO:0000313" key="8">
    <source>
        <dbReference type="Proteomes" id="UP000279446"/>
    </source>
</evidence>
<dbReference type="EMBL" id="RZNY01000058">
    <property type="protein sequence ID" value="RUT38515.1"/>
    <property type="molecule type" value="Genomic_DNA"/>
</dbReference>
<keyword evidence="3" id="KW-0560">Oxidoreductase</keyword>
<comment type="cofactor">
    <cofactor evidence="3">
        <name>Cu cation</name>
        <dbReference type="ChEBI" id="CHEBI:23378"/>
    </cofactor>
    <text evidence="3">Binds 1 copper ion per subunit.</text>
</comment>
<evidence type="ECO:0000313" key="7">
    <source>
        <dbReference type="EMBL" id="RUT38515.1"/>
    </source>
</evidence>
<feature type="compositionally biased region" description="Basic and acidic residues" evidence="4">
    <location>
        <begin position="106"/>
        <end position="121"/>
    </location>
</feature>
<reference evidence="7 8" key="1">
    <citation type="submission" date="2018-12" db="EMBL/GenBank/DDBJ databases">
        <authorList>
            <person name="Sun L."/>
            <person name="Chen Z."/>
        </authorList>
    </citation>
    <scope>NUCLEOTIDE SEQUENCE [LARGE SCALE GENOMIC DNA]</scope>
    <source>
        <strain evidence="7 8">DSM 15890</strain>
    </source>
</reference>
<protein>
    <recommendedName>
        <fullName evidence="3">Superoxide dismutase [Cu-Zn]</fullName>
        <ecNumber evidence="3">1.15.1.1</ecNumber>
    </recommendedName>
</protein>
<organism evidence="7 8">
    <name type="scientific">Paenibacillus anaericanus</name>
    <dbReference type="NCBI Taxonomy" id="170367"/>
    <lineage>
        <taxon>Bacteria</taxon>
        <taxon>Bacillati</taxon>
        <taxon>Bacillota</taxon>
        <taxon>Bacilli</taxon>
        <taxon>Bacillales</taxon>
        <taxon>Paenibacillaceae</taxon>
        <taxon>Paenibacillus</taxon>
    </lineage>
</organism>
<evidence type="ECO:0000256" key="1">
    <source>
        <dbReference type="ARBA" id="ARBA00010457"/>
    </source>
</evidence>
<keyword evidence="5" id="KW-0732">Signal</keyword>
<dbReference type="Pfam" id="PF00080">
    <property type="entry name" value="Sod_Cu"/>
    <property type="match status" value="1"/>
</dbReference>
<dbReference type="EC" id="1.15.1.1" evidence="3"/>
<dbReference type="SUPFAM" id="SSF49329">
    <property type="entry name" value="Cu,Zn superoxide dismutase-like"/>
    <property type="match status" value="1"/>
</dbReference>
<feature type="domain" description="Superoxide dismutase copper/zinc binding" evidence="6">
    <location>
        <begin position="57"/>
        <end position="188"/>
    </location>
</feature>
<keyword evidence="3" id="KW-0479">Metal-binding</keyword>
<dbReference type="GO" id="GO:0005507">
    <property type="term" value="F:copper ion binding"/>
    <property type="evidence" value="ECO:0007669"/>
    <property type="project" value="InterPro"/>
</dbReference>
<comment type="cofactor">
    <cofactor evidence="3">
        <name>Zn(2+)</name>
        <dbReference type="ChEBI" id="CHEBI:29105"/>
    </cofactor>
    <text evidence="3">Binds 1 zinc ion per subunit.</text>
</comment>
<feature type="region of interest" description="Disordered" evidence="4">
    <location>
        <begin position="98"/>
        <end position="121"/>
    </location>
</feature>
<dbReference type="RefSeq" id="WP_127195200.1">
    <property type="nucleotide sequence ID" value="NZ_RZNY01000058.1"/>
</dbReference>
<accession>A0A433XVJ5</accession>
<comment type="caution">
    <text evidence="7">The sequence shown here is derived from an EMBL/GenBank/DDBJ whole genome shotgun (WGS) entry which is preliminary data.</text>
</comment>
<dbReference type="Gene3D" id="2.60.40.200">
    <property type="entry name" value="Superoxide dismutase, copper/zinc binding domain"/>
    <property type="match status" value="1"/>
</dbReference>
<dbReference type="AlphaFoldDB" id="A0A433XVJ5"/>
<dbReference type="InterPro" id="IPR024134">
    <property type="entry name" value="SOD_Cu/Zn_/chaperone"/>
</dbReference>
<comment type="catalytic activity">
    <reaction evidence="3">
        <text>2 superoxide + 2 H(+) = H2O2 + O2</text>
        <dbReference type="Rhea" id="RHEA:20696"/>
        <dbReference type="ChEBI" id="CHEBI:15378"/>
        <dbReference type="ChEBI" id="CHEBI:15379"/>
        <dbReference type="ChEBI" id="CHEBI:16240"/>
        <dbReference type="ChEBI" id="CHEBI:18421"/>
        <dbReference type="EC" id="1.15.1.1"/>
    </reaction>
</comment>